<comment type="caution">
    <text evidence="1">The sequence shown here is derived from an EMBL/GenBank/DDBJ whole genome shotgun (WGS) entry which is preliminary data.</text>
</comment>
<reference evidence="1" key="1">
    <citation type="journal article" date="2022" name="bioRxiv">
        <title>Sequencing and chromosome-scale assembly of the giantPleurodeles waltlgenome.</title>
        <authorList>
            <person name="Brown T."/>
            <person name="Elewa A."/>
            <person name="Iarovenko S."/>
            <person name="Subramanian E."/>
            <person name="Araus A.J."/>
            <person name="Petzold A."/>
            <person name="Susuki M."/>
            <person name="Suzuki K.-i.T."/>
            <person name="Hayashi T."/>
            <person name="Toyoda A."/>
            <person name="Oliveira C."/>
            <person name="Osipova E."/>
            <person name="Leigh N.D."/>
            <person name="Simon A."/>
            <person name="Yun M.H."/>
        </authorList>
    </citation>
    <scope>NUCLEOTIDE SEQUENCE</scope>
    <source>
        <strain evidence="1">20211129_DDA</strain>
        <tissue evidence="1">Liver</tissue>
    </source>
</reference>
<organism evidence="1 2">
    <name type="scientific">Pleurodeles waltl</name>
    <name type="common">Iberian ribbed newt</name>
    <dbReference type="NCBI Taxonomy" id="8319"/>
    <lineage>
        <taxon>Eukaryota</taxon>
        <taxon>Metazoa</taxon>
        <taxon>Chordata</taxon>
        <taxon>Craniata</taxon>
        <taxon>Vertebrata</taxon>
        <taxon>Euteleostomi</taxon>
        <taxon>Amphibia</taxon>
        <taxon>Batrachia</taxon>
        <taxon>Caudata</taxon>
        <taxon>Salamandroidea</taxon>
        <taxon>Salamandridae</taxon>
        <taxon>Pleurodelinae</taxon>
        <taxon>Pleurodeles</taxon>
    </lineage>
</organism>
<protein>
    <submittedName>
        <fullName evidence="1">Uncharacterized protein</fullName>
    </submittedName>
</protein>
<keyword evidence="2" id="KW-1185">Reference proteome</keyword>
<proteinExistence type="predicted"/>
<dbReference type="EMBL" id="JANPWB010000008">
    <property type="protein sequence ID" value="KAJ1166416.1"/>
    <property type="molecule type" value="Genomic_DNA"/>
</dbReference>
<dbReference type="Proteomes" id="UP001066276">
    <property type="component" value="Chromosome 4_2"/>
</dbReference>
<sequence>MLLASPDAAYIDIPNCDVQLYGPSENATTMMRSFTIPAGHAILHTARFWLVRNITNLCACSLTSWRNLGKTKKLWDHPKTAKLQGELVTSLREDKSTRRCGVWVEAIGACRQICDD</sequence>
<gene>
    <name evidence="1" type="ORF">NDU88_006820</name>
</gene>
<accession>A0AAV7SQW5</accession>
<dbReference type="AlphaFoldDB" id="A0AAV7SQW5"/>
<name>A0AAV7SQW5_PLEWA</name>
<evidence type="ECO:0000313" key="1">
    <source>
        <dbReference type="EMBL" id="KAJ1166416.1"/>
    </source>
</evidence>
<evidence type="ECO:0000313" key="2">
    <source>
        <dbReference type="Proteomes" id="UP001066276"/>
    </source>
</evidence>